<dbReference type="InterPro" id="IPR041715">
    <property type="entry name" value="HisRS-like_core"/>
</dbReference>
<proteinExistence type="predicted"/>
<dbReference type="InterPro" id="IPR045864">
    <property type="entry name" value="aa-tRNA-synth_II/BPL/LPL"/>
</dbReference>
<organism evidence="2 3">
    <name type="scientific">Ranitomeya imitator</name>
    <name type="common">mimic poison frog</name>
    <dbReference type="NCBI Taxonomy" id="111125"/>
    <lineage>
        <taxon>Eukaryota</taxon>
        <taxon>Metazoa</taxon>
        <taxon>Chordata</taxon>
        <taxon>Craniata</taxon>
        <taxon>Vertebrata</taxon>
        <taxon>Euteleostomi</taxon>
        <taxon>Amphibia</taxon>
        <taxon>Batrachia</taxon>
        <taxon>Anura</taxon>
        <taxon>Neobatrachia</taxon>
        <taxon>Hyloidea</taxon>
        <taxon>Dendrobatidae</taxon>
        <taxon>Dendrobatinae</taxon>
        <taxon>Ranitomeya</taxon>
    </lineage>
</organism>
<evidence type="ECO:0000313" key="2">
    <source>
        <dbReference type="EMBL" id="CAJ0940133.1"/>
    </source>
</evidence>
<dbReference type="Pfam" id="PF13393">
    <property type="entry name" value="tRNA-synt_His"/>
    <property type="match status" value="1"/>
</dbReference>
<dbReference type="Proteomes" id="UP001176940">
    <property type="component" value="Unassembled WGS sequence"/>
</dbReference>
<reference evidence="2" key="1">
    <citation type="submission" date="2023-07" db="EMBL/GenBank/DDBJ databases">
        <authorList>
            <person name="Stuckert A."/>
        </authorList>
    </citation>
    <scope>NUCLEOTIDE SEQUENCE</scope>
</reference>
<protein>
    <recommendedName>
        <fullName evidence="1">Class II Histidinyl-tRNA synthetase (HisRS)-like catalytic core domain-containing protein</fullName>
    </recommendedName>
</protein>
<dbReference type="PANTHER" id="PTHR11476">
    <property type="entry name" value="HISTIDYL-TRNA SYNTHETASE"/>
    <property type="match status" value="1"/>
</dbReference>
<accession>A0ABN9LEE9</accession>
<gene>
    <name evidence="2" type="ORF">RIMI_LOCUS8283426</name>
</gene>
<feature type="non-terminal residue" evidence="2">
    <location>
        <position position="350"/>
    </location>
</feature>
<dbReference type="Gene3D" id="3.30.930.10">
    <property type="entry name" value="Bira Bifunctional Protein, Domain 2"/>
    <property type="match status" value="1"/>
</dbReference>
<feature type="domain" description="Class II Histidinyl-tRNA synthetase (HisRS)-like catalytic core" evidence="1">
    <location>
        <begin position="128"/>
        <end position="267"/>
    </location>
</feature>
<comment type="caution">
    <text evidence="2">The sequence shown here is derived from an EMBL/GenBank/DDBJ whole genome shotgun (WGS) entry which is preliminary data.</text>
</comment>
<dbReference type="SUPFAM" id="SSF55681">
    <property type="entry name" value="Class II aaRS and biotin synthetases"/>
    <property type="match status" value="1"/>
</dbReference>
<evidence type="ECO:0000313" key="3">
    <source>
        <dbReference type="Proteomes" id="UP001176940"/>
    </source>
</evidence>
<dbReference type="EMBL" id="CAUEEQ010016315">
    <property type="protein sequence ID" value="CAJ0940133.1"/>
    <property type="molecule type" value="Genomic_DNA"/>
</dbReference>
<evidence type="ECO:0000259" key="1">
    <source>
        <dbReference type="Pfam" id="PF13393"/>
    </source>
</evidence>
<dbReference type="PANTHER" id="PTHR11476:SF13">
    <property type="entry name" value="HISTIDINE--TRNA LIGASE"/>
    <property type="match status" value="1"/>
</dbReference>
<sequence>MLQSISSEVKGHWLIYDPGHTFNRQCDEVYPLNPALIPPGTLGTPQRPHLEYCVQFWAPHFKKDIEKLEQVQRRATRIVSGLQSMSYEERIKDFGMFSLEDRRLRGDLKAVYKYLKGCHSIPWDKVRREMIEEKALGPETVDRVGEYIRLNGGLAILEQLWNDPLISPNTIAMEALSDLKLLHRYLEIFGVADKVSFDLGLARGLDYYTGVIYEAVLLEDPEDTKNPDCIGLGSIAAGGRYDDLVGMFDAKGRKVPCVGISIGIERILVHSREESREKYNNLVESHLEFPSAELYEDYLLRSGEVETDYESEGSLNFDKPGFQESVDSLIEAVNQSLGIEDELVSSSDHK</sequence>
<keyword evidence="3" id="KW-1185">Reference proteome</keyword>
<name>A0ABN9LEE9_9NEOB</name>